<protein>
    <recommendedName>
        <fullName evidence="3">1,4-alpha-glucan branching enzyme</fullName>
    </recommendedName>
</protein>
<evidence type="ECO:0000313" key="1">
    <source>
        <dbReference type="EMBL" id="GGL99062.1"/>
    </source>
</evidence>
<accession>A0A917SV43</accession>
<gene>
    <name evidence="1" type="ORF">GCM10011534_21170</name>
</gene>
<name>A0A917SV43_9RHOB</name>
<evidence type="ECO:0008006" key="3">
    <source>
        <dbReference type="Google" id="ProtNLM"/>
    </source>
</evidence>
<comment type="caution">
    <text evidence="1">The sequence shown here is derived from an EMBL/GenBank/DDBJ whole genome shotgun (WGS) entry which is preliminary data.</text>
</comment>
<proteinExistence type="predicted"/>
<dbReference type="EMBL" id="BMLF01000001">
    <property type="protein sequence ID" value="GGL99062.1"/>
    <property type="molecule type" value="Genomic_DNA"/>
</dbReference>
<dbReference type="RefSeq" id="WP_028287973.1">
    <property type="nucleotide sequence ID" value="NZ_BMLF01000001.1"/>
</dbReference>
<reference evidence="1" key="1">
    <citation type="journal article" date="2014" name="Int. J. Syst. Evol. Microbiol.">
        <title>Complete genome sequence of Corynebacterium casei LMG S-19264T (=DSM 44701T), isolated from a smear-ripened cheese.</title>
        <authorList>
            <consortium name="US DOE Joint Genome Institute (JGI-PGF)"/>
            <person name="Walter F."/>
            <person name="Albersmeier A."/>
            <person name="Kalinowski J."/>
            <person name="Ruckert C."/>
        </authorList>
    </citation>
    <scope>NUCLEOTIDE SEQUENCE</scope>
    <source>
        <strain evidence="1">CGMCC 1.6293</strain>
    </source>
</reference>
<sequence>MSDAKTTTDHKAIQKWAEDRGGKPARVADTRGEGGVLRIDFGRDEEGLEILSWEDFFEIFESDKLAFLHQDKTADGETSRFNKFVDR</sequence>
<keyword evidence="2" id="KW-1185">Reference proteome</keyword>
<organism evidence="1 2">
    <name type="scientific">Pseudooceanicola nanhaiensis</name>
    <dbReference type="NCBI Taxonomy" id="375761"/>
    <lineage>
        <taxon>Bacteria</taxon>
        <taxon>Pseudomonadati</taxon>
        <taxon>Pseudomonadota</taxon>
        <taxon>Alphaproteobacteria</taxon>
        <taxon>Rhodobacterales</taxon>
        <taxon>Paracoccaceae</taxon>
        <taxon>Pseudooceanicola</taxon>
    </lineage>
</organism>
<dbReference type="Proteomes" id="UP000649829">
    <property type="component" value="Unassembled WGS sequence"/>
</dbReference>
<evidence type="ECO:0000313" key="2">
    <source>
        <dbReference type="Proteomes" id="UP000649829"/>
    </source>
</evidence>
<dbReference type="AlphaFoldDB" id="A0A917SV43"/>
<reference evidence="1" key="2">
    <citation type="submission" date="2020-09" db="EMBL/GenBank/DDBJ databases">
        <authorList>
            <person name="Sun Q."/>
            <person name="Zhou Y."/>
        </authorList>
    </citation>
    <scope>NUCLEOTIDE SEQUENCE</scope>
    <source>
        <strain evidence="1">CGMCC 1.6293</strain>
    </source>
</reference>